<evidence type="ECO:0000313" key="5">
    <source>
        <dbReference type="EMBL" id="MBC2903699.1"/>
    </source>
</evidence>
<comment type="caution">
    <text evidence="5">The sequence shown here is derived from an EMBL/GenBank/DDBJ whole genome shotgun (WGS) entry which is preliminary data.</text>
</comment>
<dbReference type="AlphaFoldDB" id="A0A7X1M9X4"/>
<dbReference type="InterPro" id="IPR014031">
    <property type="entry name" value="Ketoacyl_synth_C"/>
</dbReference>
<dbReference type="Pfam" id="PF00109">
    <property type="entry name" value="ketoacyl-synt"/>
    <property type="match status" value="1"/>
</dbReference>
<keyword evidence="6" id="KW-1185">Reference proteome</keyword>
<dbReference type="InterPro" id="IPR016039">
    <property type="entry name" value="Thiolase-like"/>
</dbReference>
<dbReference type="GO" id="GO:0006633">
    <property type="term" value="P:fatty acid biosynthetic process"/>
    <property type="evidence" value="ECO:0007669"/>
    <property type="project" value="TreeGrafter"/>
</dbReference>
<evidence type="ECO:0000259" key="4">
    <source>
        <dbReference type="PROSITE" id="PS52004"/>
    </source>
</evidence>
<evidence type="ECO:0000256" key="2">
    <source>
        <dbReference type="ARBA" id="ARBA00022679"/>
    </source>
</evidence>
<proteinExistence type="inferred from homology"/>
<dbReference type="InterPro" id="IPR000794">
    <property type="entry name" value="Beta-ketoacyl_synthase"/>
</dbReference>
<gene>
    <name evidence="5" type="ORF">H4N64_19155</name>
</gene>
<protein>
    <submittedName>
        <fullName evidence="5">3-oxoacyl-ACP synthase</fullName>
    </submittedName>
</protein>
<dbReference type="PANTHER" id="PTHR11712">
    <property type="entry name" value="POLYKETIDE SYNTHASE-RELATED"/>
    <property type="match status" value="1"/>
</dbReference>
<reference evidence="5 6" key="1">
    <citation type="submission" date="2020-08" db="EMBL/GenBank/DDBJ databases">
        <title>Streptomyces sp. PSKA01 genome sequencing and assembly.</title>
        <authorList>
            <person name="Mandal S."/>
            <person name="Maiti P.K."/>
            <person name="Das P."/>
        </authorList>
    </citation>
    <scope>NUCLEOTIDE SEQUENCE [LARGE SCALE GENOMIC DNA]</scope>
    <source>
        <strain evidence="5 6">PSKA01</strain>
    </source>
</reference>
<dbReference type="EMBL" id="JACMSF010000019">
    <property type="protein sequence ID" value="MBC2903699.1"/>
    <property type="molecule type" value="Genomic_DNA"/>
</dbReference>
<sequence>MSVSPPAAPGSVAITGMGVVCCLGDTVSGTFAALCSGRSGVAPLRAFRPELYRARHAYEIDDRPGRRDETLRATRWLVRAVRAAIADDGLLDDLGSVPVLVGTTLRELRSVELWWRDGHPFAPRDLHFGTALRDEFAATDTHTVCNACAASLYTLGLGADLITLGAAPAVVVAGVDAITESSYGLLDRANDRPPSALRPFERTRSGMLMGEGAAAAVLRRADAAPPNRVRAVVRAVALACDAQHPTAPDPKGIAAAIREGHRRASVAAEDVDLVMLHGSGTPLGDEAEAMGLTDVLGPSVRGPYMTAVKSMTGHTAGSSGLLSLIVAVESLRHGRVPPVVGLAEPIEAAREFRLVRGTAAAARLRLAQVNAFGFGGLNAVALVEMPAASEVA</sequence>
<name>A0A7X1M9X4_9ACTN</name>
<keyword evidence="2 3" id="KW-0808">Transferase</keyword>
<dbReference type="PROSITE" id="PS52004">
    <property type="entry name" value="KS3_2"/>
    <property type="match status" value="1"/>
</dbReference>
<dbReference type="Proteomes" id="UP000584670">
    <property type="component" value="Unassembled WGS sequence"/>
</dbReference>
<organism evidence="5 6">
    <name type="scientific">Streptomyces cupreus</name>
    <dbReference type="NCBI Taxonomy" id="2759956"/>
    <lineage>
        <taxon>Bacteria</taxon>
        <taxon>Bacillati</taxon>
        <taxon>Actinomycetota</taxon>
        <taxon>Actinomycetes</taxon>
        <taxon>Kitasatosporales</taxon>
        <taxon>Streptomycetaceae</taxon>
        <taxon>Streptomyces</taxon>
    </lineage>
</organism>
<dbReference type="SUPFAM" id="SSF53901">
    <property type="entry name" value="Thiolase-like"/>
    <property type="match status" value="2"/>
</dbReference>
<accession>A0A7X1M9X4</accession>
<comment type="similarity">
    <text evidence="1 3">Belongs to the thiolase-like superfamily. Beta-ketoacyl-ACP synthases family.</text>
</comment>
<dbReference type="PANTHER" id="PTHR11712:SF347">
    <property type="entry name" value="BETA KETOACYL-ACYL CARRIER PROTEIN SYNTHASE"/>
    <property type="match status" value="1"/>
</dbReference>
<evidence type="ECO:0000313" key="6">
    <source>
        <dbReference type="Proteomes" id="UP000584670"/>
    </source>
</evidence>
<dbReference type="InterPro" id="IPR014030">
    <property type="entry name" value="Ketoacyl_synth_N"/>
</dbReference>
<evidence type="ECO:0000256" key="1">
    <source>
        <dbReference type="ARBA" id="ARBA00008467"/>
    </source>
</evidence>
<dbReference type="GO" id="GO:0004315">
    <property type="term" value="F:3-oxoacyl-[acyl-carrier-protein] synthase activity"/>
    <property type="evidence" value="ECO:0007669"/>
    <property type="project" value="TreeGrafter"/>
</dbReference>
<dbReference type="SMART" id="SM00825">
    <property type="entry name" value="PKS_KS"/>
    <property type="match status" value="1"/>
</dbReference>
<dbReference type="Pfam" id="PF02801">
    <property type="entry name" value="Ketoacyl-synt_C"/>
    <property type="match status" value="1"/>
</dbReference>
<dbReference type="Gene3D" id="3.40.47.10">
    <property type="match status" value="1"/>
</dbReference>
<evidence type="ECO:0000256" key="3">
    <source>
        <dbReference type="RuleBase" id="RU003694"/>
    </source>
</evidence>
<feature type="domain" description="Ketosynthase family 3 (KS3)" evidence="4">
    <location>
        <begin position="9"/>
        <end position="385"/>
    </location>
</feature>
<dbReference type="InterPro" id="IPR020841">
    <property type="entry name" value="PKS_Beta-ketoAc_synthase_dom"/>
</dbReference>
<dbReference type="RefSeq" id="WP_186283582.1">
    <property type="nucleotide sequence ID" value="NZ_JACMSF010000019.1"/>
</dbReference>